<dbReference type="SUPFAM" id="SSF48452">
    <property type="entry name" value="TPR-like"/>
    <property type="match status" value="1"/>
</dbReference>
<evidence type="ECO:0000259" key="6">
    <source>
        <dbReference type="Pfam" id="PF07980"/>
    </source>
</evidence>
<dbReference type="Gene3D" id="1.25.40.390">
    <property type="match status" value="1"/>
</dbReference>
<dbReference type="AlphaFoldDB" id="A0A5J5IBF9"/>
<dbReference type="GO" id="GO:0009279">
    <property type="term" value="C:cell outer membrane"/>
    <property type="evidence" value="ECO:0007669"/>
    <property type="project" value="UniProtKB-SubCell"/>
</dbReference>
<dbReference type="PROSITE" id="PS51257">
    <property type="entry name" value="PROKAR_LIPOPROTEIN"/>
    <property type="match status" value="1"/>
</dbReference>
<evidence type="ECO:0000256" key="4">
    <source>
        <dbReference type="ARBA" id="ARBA00023136"/>
    </source>
</evidence>
<evidence type="ECO:0000256" key="2">
    <source>
        <dbReference type="ARBA" id="ARBA00006275"/>
    </source>
</evidence>
<dbReference type="Proteomes" id="UP000326903">
    <property type="component" value="Unassembled WGS sequence"/>
</dbReference>
<dbReference type="Pfam" id="PF14322">
    <property type="entry name" value="SusD-like_3"/>
    <property type="match status" value="1"/>
</dbReference>
<feature type="domain" description="RagB/SusD" evidence="6">
    <location>
        <begin position="273"/>
        <end position="574"/>
    </location>
</feature>
<evidence type="ECO:0000259" key="7">
    <source>
        <dbReference type="Pfam" id="PF14322"/>
    </source>
</evidence>
<name>A0A5J5IBF9_9BACT</name>
<evidence type="ECO:0000256" key="5">
    <source>
        <dbReference type="ARBA" id="ARBA00023237"/>
    </source>
</evidence>
<comment type="subcellular location">
    <subcellularLocation>
        <location evidence="1">Cell outer membrane</location>
    </subcellularLocation>
</comment>
<gene>
    <name evidence="8" type="ORF">FW778_22705</name>
</gene>
<feature type="domain" description="SusD-like N-terminal" evidence="7">
    <location>
        <begin position="89"/>
        <end position="209"/>
    </location>
</feature>
<dbReference type="InterPro" id="IPR012944">
    <property type="entry name" value="SusD_RagB_dom"/>
</dbReference>
<comment type="caution">
    <text evidence="8">The sequence shown here is derived from an EMBL/GenBank/DDBJ whole genome shotgun (WGS) entry which is preliminary data.</text>
</comment>
<dbReference type="InterPro" id="IPR033985">
    <property type="entry name" value="SusD-like_N"/>
</dbReference>
<proteinExistence type="inferred from homology"/>
<accession>A0A5J5IBF9</accession>
<sequence length="582" mass="66071">MKAIKRLILTGSVLMLLFIVGCSKPLDKKNLAAINSDEVWSNPNVAEAYVNDMYANLMPDHFVVPRYTEETMGANTDYGGGLTDYLKGTLTADTYYDWPYNIIRNINIFLAGIDNATFDVATKNRLKGQALFWRAWAYFRMVKAYGGVPLILKPQAITDSVFVPRNKTTECIAQIIKDLNDAIPLVEDMSSVGRIDKCVAMSFKGRVLLYWASPQFNRNNDISRWTDAYNANKAALDFLNSMGKGLLSNYKDIWTKKMNEEVIMVKMHQYPDYTDGYSQAAMRPLLYSRDAVGGNVPSLELVNAYPMKDGSKYDPNTMDYRTLYQNRDQRFYASIAYNGAAPYIAPMFGVTNMWSYYYDADGDPSTGINGKEARADNSENLYSYSGFYPAKMLDQSITRDNVEDGQIDWIEIRYAEVLMNMAEAANEIGNTAEALSALYKIRQRAGIDAGLNGNYGITATSVPEVRQAIMDERFVEFAFEGLRFWDLRRWRIYSSTLNNLKDHYLHGLRIEWNGTTASRPSGLTDINTIWNQFTATVMQDYNPVVMLGEDKYSFFGIPKPILDRNSKIEQNNTWGGNFDPLQ</sequence>
<protein>
    <submittedName>
        <fullName evidence="8">RagB/SusD family nutrient uptake outer membrane protein</fullName>
    </submittedName>
</protein>
<dbReference type="Pfam" id="PF07980">
    <property type="entry name" value="SusD_RagB"/>
    <property type="match status" value="1"/>
</dbReference>
<dbReference type="InterPro" id="IPR011990">
    <property type="entry name" value="TPR-like_helical_dom_sf"/>
</dbReference>
<evidence type="ECO:0000256" key="3">
    <source>
        <dbReference type="ARBA" id="ARBA00022729"/>
    </source>
</evidence>
<keyword evidence="5" id="KW-0998">Cell outer membrane</keyword>
<evidence type="ECO:0000313" key="8">
    <source>
        <dbReference type="EMBL" id="KAA9034380.1"/>
    </source>
</evidence>
<evidence type="ECO:0000313" key="9">
    <source>
        <dbReference type="Proteomes" id="UP000326903"/>
    </source>
</evidence>
<reference evidence="8 9" key="1">
    <citation type="submission" date="2019-09" db="EMBL/GenBank/DDBJ databases">
        <title>Draft genome sequence of Ginsengibacter sp. BR5-29.</title>
        <authorList>
            <person name="Im W.-T."/>
        </authorList>
    </citation>
    <scope>NUCLEOTIDE SEQUENCE [LARGE SCALE GENOMIC DNA]</scope>
    <source>
        <strain evidence="8 9">BR5-29</strain>
    </source>
</reference>
<dbReference type="EMBL" id="VYQF01000016">
    <property type="protein sequence ID" value="KAA9034380.1"/>
    <property type="molecule type" value="Genomic_DNA"/>
</dbReference>
<dbReference type="RefSeq" id="WP_150417218.1">
    <property type="nucleotide sequence ID" value="NZ_VYQF01000016.1"/>
</dbReference>
<keyword evidence="9" id="KW-1185">Reference proteome</keyword>
<keyword evidence="3" id="KW-0732">Signal</keyword>
<evidence type="ECO:0000256" key="1">
    <source>
        <dbReference type="ARBA" id="ARBA00004442"/>
    </source>
</evidence>
<keyword evidence="4" id="KW-0472">Membrane</keyword>
<comment type="similarity">
    <text evidence="2">Belongs to the SusD family.</text>
</comment>
<dbReference type="CDD" id="cd08977">
    <property type="entry name" value="SusD"/>
    <property type="match status" value="1"/>
</dbReference>
<organism evidence="8 9">
    <name type="scientific">Ginsengibacter hankyongi</name>
    <dbReference type="NCBI Taxonomy" id="2607284"/>
    <lineage>
        <taxon>Bacteria</taxon>
        <taxon>Pseudomonadati</taxon>
        <taxon>Bacteroidota</taxon>
        <taxon>Chitinophagia</taxon>
        <taxon>Chitinophagales</taxon>
        <taxon>Chitinophagaceae</taxon>
        <taxon>Ginsengibacter</taxon>
    </lineage>
</organism>